<feature type="non-terminal residue" evidence="2">
    <location>
        <position position="1"/>
    </location>
</feature>
<protein>
    <submittedName>
        <fullName evidence="2">Basic tail secreted protein</fullName>
    </submittedName>
</protein>
<organism evidence="2">
    <name type="scientific">Rhipicephalus appendiculatus</name>
    <name type="common">Brown ear tick</name>
    <dbReference type="NCBI Taxonomy" id="34631"/>
    <lineage>
        <taxon>Eukaryota</taxon>
        <taxon>Metazoa</taxon>
        <taxon>Ecdysozoa</taxon>
        <taxon>Arthropoda</taxon>
        <taxon>Chelicerata</taxon>
        <taxon>Arachnida</taxon>
        <taxon>Acari</taxon>
        <taxon>Parasitiformes</taxon>
        <taxon>Ixodida</taxon>
        <taxon>Ixodoidea</taxon>
        <taxon>Ixodidae</taxon>
        <taxon>Rhipicephalinae</taxon>
        <taxon>Rhipicephalus</taxon>
        <taxon>Rhipicephalus</taxon>
    </lineage>
</organism>
<feature type="signal peptide" evidence="1">
    <location>
        <begin position="1"/>
        <end position="34"/>
    </location>
</feature>
<name>A0A131Z9R8_RHIAP</name>
<evidence type="ECO:0000256" key="1">
    <source>
        <dbReference type="SAM" id="SignalP"/>
    </source>
</evidence>
<feature type="chain" id="PRO_5007287061" evidence="1">
    <location>
        <begin position="35"/>
        <end position="91"/>
    </location>
</feature>
<evidence type="ECO:0000313" key="2">
    <source>
        <dbReference type="EMBL" id="JAP88037.1"/>
    </source>
</evidence>
<keyword evidence="1" id="KW-0732">Signal</keyword>
<feature type="non-terminal residue" evidence="2">
    <location>
        <position position="91"/>
    </location>
</feature>
<sequence length="91" mass="9863">SFCPCIEATITMNLRVKVICGLFAMLLMQQMTTSLTNGEGDNGKCGQACRAHQYNCKDGCACFLQNHSETGICVETTVPGLNESEFRPPPS</sequence>
<proteinExistence type="predicted"/>
<reference evidence="2" key="1">
    <citation type="journal article" date="2016" name="Ticks Tick Borne Dis.">
        <title>De novo assembly and annotation of the salivary gland transcriptome of Rhipicephalus appendiculatus male and female ticks during blood feeding.</title>
        <authorList>
            <person name="de Castro M.H."/>
            <person name="de Klerk D."/>
            <person name="Pienaar R."/>
            <person name="Latif A.A."/>
            <person name="Rees D.J."/>
            <person name="Mans B.J."/>
        </authorList>
    </citation>
    <scope>NUCLEOTIDE SEQUENCE</scope>
    <source>
        <tissue evidence="2">Salivary glands</tissue>
    </source>
</reference>
<accession>A0A131Z9R8</accession>
<dbReference type="EMBL" id="GEDV01000520">
    <property type="protein sequence ID" value="JAP88037.1"/>
    <property type="molecule type" value="Transcribed_RNA"/>
</dbReference>
<dbReference type="AlphaFoldDB" id="A0A131Z9R8"/>